<dbReference type="InterPro" id="IPR055335">
    <property type="entry name" value="Ucp6/RUP1"/>
</dbReference>
<sequence length="831" mass="92700">MTAQFQPSDADVNSFLDLVGHTVQRPEAVARLKGNNNNVEQALNEYYDSPDNNKYRWDEGQFNSGRDGEYNNHGISFDIHAPDDPGPFPGGRFDGGPSRPPSRTSNNKSPLSKVIDLTAEHAAADPRNSMDHDYNADPELQQALAASRADLGMPPQESGVTGTEVVHFGPATRSQYEQGQWDMVPIGKSSAREVFVEPEPADRKREPGTPAFLKPSVADTRLNAVITIYHEIPLTRSLFLNSEDYIASYGYDPEWWSGKQIEMQVVTLDDEPTQYEECDRELQRLMAFLDKTERSYGSAEPLADRPDVKKVFRNQTDIPSAVFLAWKLAIEKKDPEMVDMIFSAGVASEDLDSKTDEKNFAMLELDLPATDSTQETFYDIADEVLWPGLGNLELQGCPYLSRIAPVISFKVDGQGDRKPIELPMVWYPDRYLKSGRQASLDMRLKKRGVEQELTRIRTLEEKLSLVPMRTGKFVKVQDLFKASLKHDVAELLESQDSLIDVDIDMMASQRQSKAMGRLSEELQKVVASIDKKLLALEGEKEKALEELRQLSKLYTAQSSDPDAPVLHKYTLRGVSTSKSTFYVCRRSEPDLIDIDTDVPDQWWKIHYAPVGYSPVNVEKTTEEEVIKAAKESKNMILVYASEDAMDTLKYNHALPKPLETFVKFDNKAFRAEFQGSEDSQTVNGDYQNAADDTLPVGLSSPGKRKFDESSLVNQDSNPYARVNITARELRDNGGAEEAEASASQQHTSMGGMEPPSSQSHEVLVGVDPSLLENTNFESPKPTQEMQERSGMPMLSRATSGPTNSLDNMDLIMEDDSVAGESAAVKRVGFAE</sequence>
<comment type="caution">
    <text evidence="3">The sequence shown here is derived from an EMBL/GenBank/DDBJ whole genome shotgun (WGS) entry which is preliminary data.</text>
</comment>
<evidence type="ECO:0000313" key="4">
    <source>
        <dbReference type="Proteomes" id="UP000664132"/>
    </source>
</evidence>
<evidence type="ECO:0000256" key="2">
    <source>
        <dbReference type="SAM" id="MobiDB-lite"/>
    </source>
</evidence>
<dbReference type="GO" id="GO:0005634">
    <property type="term" value="C:nucleus"/>
    <property type="evidence" value="ECO:0007669"/>
    <property type="project" value="TreeGrafter"/>
</dbReference>
<dbReference type="Pfam" id="PF14555">
    <property type="entry name" value="UBA_4"/>
    <property type="match status" value="1"/>
</dbReference>
<feature type="coiled-coil region" evidence="1">
    <location>
        <begin position="526"/>
        <end position="553"/>
    </location>
</feature>
<accession>A0A8H7TEW3</accession>
<feature type="compositionally biased region" description="Polar residues" evidence="2">
    <location>
        <begin position="771"/>
        <end position="784"/>
    </location>
</feature>
<name>A0A8H7TEW3_9HELO</name>
<dbReference type="PANTHER" id="PTHR39597">
    <property type="entry name" value="UBA DOMAIN-CONTAINING PROTEIN RUP1"/>
    <property type="match status" value="1"/>
</dbReference>
<feature type="compositionally biased region" description="Polar residues" evidence="2">
    <location>
        <begin position="796"/>
        <end position="806"/>
    </location>
</feature>
<keyword evidence="4" id="KW-1185">Reference proteome</keyword>
<dbReference type="Proteomes" id="UP000664132">
    <property type="component" value="Unassembled WGS sequence"/>
</dbReference>
<dbReference type="GO" id="GO:0016579">
    <property type="term" value="P:protein deubiquitination"/>
    <property type="evidence" value="ECO:0007669"/>
    <property type="project" value="TreeGrafter"/>
</dbReference>
<dbReference type="EMBL" id="JAFJYH010000143">
    <property type="protein sequence ID" value="KAG4417845.1"/>
    <property type="molecule type" value="Genomic_DNA"/>
</dbReference>
<protein>
    <recommendedName>
        <fullName evidence="5">Ubiquitin interaction motif protein</fullName>
    </recommendedName>
</protein>
<feature type="region of interest" description="Disordered" evidence="2">
    <location>
        <begin position="732"/>
        <end position="807"/>
    </location>
</feature>
<evidence type="ECO:0008006" key="5">
    <source>
        <dbReference type="Google" id="ProtNLM"/>
    </source>
</evidence>
<organism evidence="3 4">
    <name type="scientific">Cadophora malorum</name>
    <dbReference type="NCBI Taxonomy" id="108018"/>
    <lineage>
        <taxon>Eukaryota</taxon>
        <taxon>Fungi</taxon>
        <taxon>Dikarya</taxon>
        <taxon>Ascomycota</taxon>
        <taxon>Pezizomycotina</taxon>
        <taxon>Leotiomycetes</taxon>
        <taxon>Helotiales</taxon>
        <taxon>Ploettnerulaceae</taxon>
        <taxon>Cadophora</taxon>
    </lineage>
</organism>
<dbReference type="PANTHER" id="PTHR39597:SF1">
    <property type="entry name" value="UBA DOMAIN-CONTAINING PROTEIN RUP1"/>
    <property type="match status" value="1"/>
</dbReference>
<dbReference type="GO" id="GO:0005829">
    <property type="term" value="C:cytosol"/>
    <property type="evidence" value="ECO:0007669"/>
    <property type="project" value="TreeGrafter"/>
</dbReference>
<proteinExistence type="predicted"/>
<dbReference type="OrthoDB" id="4489171at2759"/>
<evidence type="ECO:0000313" key="3">
    <source>
        <dbReference type="EMBL" id="KAG4417845.1"/>
    </source>
</evidence>
<reference evidence="3" key="1">
    <citation type="submission" date="2021-02" db="EMBL/GenBank/DDBJ databases">
        <title>Genome sequence Cadophora malorum strain M34.</title>
        <authorList>
            <person name="Stefanovic E."/>
            <person name="Vu D."/>
            <person name="Scully C."/>
            <person name="Dijksterhuis J."/>
            <person name="Roader J."/>
            <person name="Houbraken J."/>
        </authorList>
    </citation>
    <scope>NUCLEOTIDE SEQUENCE</scope>
    <source>
        <strain evidence="3">M34</strain>
    </source>
</reference>
<dbReference type="AlphaFoldDB" id="A0A8H7TEW3"/>
<evidence type="ECO:0000256" key="1">
    <source>
        <dbReference type="SAM" id="Coils"/>
    </source>
</evidence>
<gene>
    <name evidence="3" type="ORF">IFR04_008982</name>
</gene>
<keyword evidence="1" id="KW-0175">Coiled coil</keyword>
<feature type="region of interest" description="Disordered" evidence="2">
    <location>
        <begin position="50"/>
        <end position="110"/>
    </location>
</feature>